<organism evidence="3 4">
    <name type="scientific">Scytalidium lignicola</name>
    <name type="common">Hyphomycete</name>
    <dbReference type="NCBI Taxonomy" id="5539"/>
    <lineage>
        <taxon>Eukaryota</taxon>
        <taxon>Fungi</taxon>
        <taxon>Dikarya</taxon>
        <taxon>Ascomycota</taxon>
        <taxon>Pezizomycotina</taxon>
        <taxon>Leotiomycetes</taxon>
        <taxon>Leotiomycetes incertae sedis</taxon>
        <taxon>Scytalidium</taxon>
    </lineage>
</organism>
<dbReference type="SUPFAM" id="SSF51430">
    <property type="entry name" value="NAD(P)-linked oxidoreductase"/>
    <property type="match status" value="1"/>
</dbReference>
<dbReference type="STRING" id="5539.A0A3E2H250"/>
<dbReference type="AlphaFoldDB" id="A0A3E2H250"/>
<evidence type="ECO:0000256" key="1">
    <source>
        <dbReference type="ARBA" id="ARBA00023002"/>
    </source>
</evidence>
<protein>
    <recommendedName>
        <fullName evidence="2">NADP-dependent oxidoreductase domain-containing protein</fullName>
    </recommendedName>
</protein>
<dbReference type="GO" id="GO:0016491">
    <property type="term" value="F:oxidoreductase activity"/>
    <property type="evidence" value="ECO:0007669"/>
    <property type="project" value="UniProtKB-KW"/>
</dbReference>
<proteinExistence type="predicted"/>
<evidence type="ECO:0000313" key="3">
    <source>
        <dbReference type="EMBL" id="RFU27476.1"/>
    </source>
</evidence>
<reference evidence="3 4" key="1">
    <citation type="submission" date="2018-05" db="EMBL/GenBank/DDBJ databases">
        <title>Draft genome sequence of Scytalidium lignicola DSM 105466, a ubiquitous saprotrophic fungus.</title>
        <authorList>
            <person name="Buettner E."/>
            <person name="Gebauer A.M."/>
            <person name="Hofrichter M."/>
            <person name="Liers C."/>
            <person name="Kellner H."/>
        </authorList>
    </citation>
    <scope>NUCLEOTIDE SEQUENCE [LARGE SCALE GENOMIC DNA]</scope>
    <source>
        <strain evidence="3 4">DSM 105466</strain>
    </source>
</reference>
<evidence type="ECO:0000313" key="4">
    <source>
        <dbReference type="Proteomes" id="UP000258309"/>
    </source>
</evidence>
<feature type="domain" description="NADP-dependent oxidoreductase" evidence="2">
    <location>
        <begin position="8"/>
        <end position="70"/>
    </location>
</feature>
<feature type="non-terminal residue" evidence="3">
    <location>
        <position position="159"/>
    </location>
</feature>
<dbReference type="EMBL" id="NCSJ02000205">
    <property type="protein sequence ID" value="RFU27476.1"/>
    <property type="molecule type" value="Genomic_DNA"/>
</dbReference>
<keyword evidence="4" id="KW-1185">Reference proteome</keyword>
<keyword evidence="1" id="KW-0560">Oxidoreductase</keyword>
<name>A0A3E2H250_SCYLI</name>
<sequence>MTYGSRDWQKWVLEEEEALPLLKHAYDVGINTLDIADLYSNGCSEEIIGKALQNYDIPHENVIILTKCQYGISRFGELQLSVFAITVNDGQMMPAWKFQLLQNLAKKNEWHKFIRMQNYYNLLYREEKLQEGKTNKAIITAVEEVAKARGVSMAVVAIA</sequence>
<dbReference type="InterPro" id="IPR050523">
    <property type="entry name" value="AKR_Detox_Biosynth"/>
</dbReference>
<comment type="caution">
    <text evidence="3">The sequence shown here is derived from an EMBL/GenBank/DDBJ whole genome shotgun (WGS) entry which is preliminary data.</text>
</comment>
<evidence type="ECO:0000259" key="2">
    <source>
        <dbReference type="Pfam" id="PF00248"/>
    </source>
</evidence>
<feature type="non-terminal residue" evidence="3">
    <location>
        <position position="1"/>
    </location>
</feature>
<dbReference type="Gene3D" id="3.20.20.100">
    <property type="entry name" value="NADP-dependent oxidoreductase domain"/>
    <property type="match status" value="1"/>
</dbReference>
<dbReference type="Pfam" id="PF00248">
    <property type="entry name" value="Aldo_ket_red"/>
    <property type="match status" value="1"/>
</dbReference>
<dbReference type="OrthoDB" id="1720422at2759"/>
<dbReference type="InterPro" id="IPR036812">
    <property type="entry name" value="NAD(P)_OxRdtase_dom_sf"/>
</dbReference>
<dbReference type="Proteomes" id="UP000258309">
    <property type="component" value="Unassembled WGS sequence"/>
</dbReference>
<gene>
    <name evidence="3" type="ORF">B7463_g8867</name>
</gene>
<accession>A0A3E2H250</accession>
<dbReference type="PANTHER" id="PTHR43364:SF15">
    <property type="entry name" value="ARYL-ALCOHOL DEHYDROGENASE AAD16-RELATED"/>
    <property type="match status" value="1"/>
</dbReference>
<dbReference type="InterPro" id="IPR023210">
    <property type="entry name" value="NADP_OxRdtase_dom"/>
</dbReference>
<dbReference type="PANTHER" id="PTHR43364">
    <property type="entry name" value="NADH-SPECIFIC METHYLGLYOXAL REDUCTASE-RELATED"/>
    <property type="match status" value="1"/>
</dbReference>